<dbReference type="EMBL" id="JBDJPC010000007">
    <property type="protein sequence ID" value="KAL1494528.1"/>
    <property type="molecule type" value="Genomic_DNA"/>
</dbReference>
<dbReference type="PANTHER" id="PTHR13375:SF3">
    <property type="entry name" value="THO COMPLEX SUBUNIT 5 HOMOLOG"/>
    <property type="match status" value="1"/>
</dbReference>
<evidence type="ECO:0000313" key="6">
    <source>
        <dbReference type="Proteomes" id="UP001566132"/>
    </source>
</evidence>
<gene>
    <name evidence="5" type="ORF">ABEB36_010112</name>
</gene>
<keyword evidence="6" id="KW-1185">Reference proteome</keyword>
<reference evidence="5 6" key="1">
    <citation type="submission" date="2024-05" db="EMBL/GenBank/DDBJ databases">
        <title>Genetic variation in Jamaican populations of the coffee berry borer (Hypothenemus hampei).</title>
        <authorList>
            <person name="Errbii M."/>
            <person name="Myrie A."/>
        </authorList>
    </citation>
    <scope>NUCLEOTIDE SEQUENCE [LARGE SCALE GENOMIC DNA]</scope>
    <source>
        <strain evidence="5">JA-Hopewell-2020-01-JO</strain>
        <tissue evidence="5">Whole body</tissue>
    </source>
</reference>
<comment type="subcellular location">
    <subcellularLocation>
        <location evidence="1">Nucleus</location>
    </subcellularLocation>
</comment>
<dbReference type="InterPro" id="IPR019163">
    <property type="entry name" value="THO_Thoc5"/>
</dbReference>
<evidence type="ECO:0000313" key="5">
    <source>
        <dbReference type="EMBL" id="KAL1494528.1"/>
    </source>
</evidence>
<evidence type="ECO:0000256" key="3">
    <source>
        <dbReference type="ARBA" id="ARBA00023242"/>
    </source>
</evidence>
<dbReference type="PANTHER" id="PTHR13375">
    <property type="entry name" value="FMS INTERACTING PROTEIN"/>
    <property type="match status" value="1"/>
</dbReference>
<keyword evidence="3" id="KW-0539">Nucleus</keyword>
<accession>A0ABD1EKN9</accession>
<dbReference type="Proteomes" id="UP001566132">
    <property type="component" value="Unassembled WGS sequence"/>
</dbReference>
<evidence type="ECO:0000256" key="2">
    <source>
        <dbReference type="ARBA" id="ARBA00008044"/>
    </source>
</evidence>
<comment type="caution">
    <text evidence="5">The sequence shown here is derived from an EMBL/GenBank/DDBJ whole genome shotgun (WGS) entry which is preliminary data.</text>
</comment>
<organism evidence="5 6">
    <name type="scientific">Hypothenemus hampei</name>
    <name type="common">Coffee berry borer</name>
    <dbReference type="NCBI Taxonomy" id="57062"/>
    <lineage>
        <taxon>Eukaryota</taxon>
        <taxon>Metazoa</taxon>
        <taxon>Ecdysozoa</taxon>
        <taxon>Arthropoda</taxon>
        <taxon>Hexapoda</taxon>
        <taxon>Insecta</taxon>
        <taxon>Pterygota</taxon>
        <taxon>Neoptera</taxon>
        <taxon>Endopterygota</taxon>
        <taxon>Coleoptera</taxon>
        <taxon>Polyphaga</taxon>
        <taxon>Cucujiformia</taxon>
        <taxon>Curculionidae</taxon>
        <taxon>Scolytinae</taxon>
        <taxon>Hypothenemus</taxon>
    </lineage>
</organism>
<sequence length="687" mass="78440">MVKDPNSSAPLKKKRKTVHGEAETESDIYQKICDNEVKEAKSRDSAKDSKLYYQTLSKIHEQLIKVRDLKLLGPKGSSEQYESLSSFLAEVVINICLIKKLNRMDKLNQVSERDSLNVEKQKCDSIKLNYQNLVYEFHHLLNETNKCLAFKSEFENIELVSFEEFMANAPESITSEFKNLNLNDSEATHSLKLATLEWELTQRKNLAEQCKLLEDQKKKIVSDITEKNAKLNEISPLLNTILKAAKPLQEHLGLSTTEMREEHPLALLLADPLYILYANIVAYKGAFETTLTVTIVGDKDEATQFNEAQEVVNANFLNEDDSEPEFDLPEVEEVVEVKKRRHRKAVQQVDPFEEKKKKLLEMHPLKVEVNFFVEDGPELSVNFSYYTKLKLVTVNSKVKVPTKITANSAKEILAGHNILSELIDSDTGLESPNPSTGYLLKKMGLGSFQLLIPDIGYAYGWAQSVCGINFLTSKKFCEKLSQQNVEITLKIIRKRLANRTHLARQMQQLESNILPSIPKSIDVPMTHVSQLNKWTSISFQEFCQASFTQTLIDEDFVTSSDLFYSVKIVRGEAVLETLVVIKNTYPTPAPLFALNLNYKGELNSTNCDEIRDMERILNVEWDHGVKSSSWLLSAQLTYLCSFLDIYLETLDQKDFPPNTKFIRTISGRNRRRPFVFRKIGTGIFSQY</sequence>
<name>A0ABD1EKN9_HYPHA</name>
<evidence type="ECO:0000256" key="4">
    <source>
        <dbReference type="SAM" id="MobiDB-lite"/>
    </source>
</evidence>
<dbReference type="AlphaFoldDB" id="A0ABD1EKN9"/>
<evidence type="ECO:0008006" key="7">
    <source>
        <dbReference type="Google" id="ProtNLM"/>
    </source>
</evidence>
<protein>
    <recommendedName>
        <fullName evidence="7">THO complex subunit 5</fullName>
    </recommendedName>
</protein>
<evidence type="ECO:0000256" key="1">
    <source>
        <dbReference type="ARBA" id="ARBA00004123"/>
    </source>
</evidence>
<comment type="similarity">
    <text evidence="2">Belongs to the THOC5 family.</text>
</comment>
<proteinExistence type="inferred from homology"/>
<dbReference type="GO" id="GO:0005634">
    <property type="term" value="C:nucleus"/>
    <property type="evidence" value="ECO:0007669"/>
    <property type="project" value="UniProtKB-SubCell"/>
</dbReference>
<feature type="region of interest" description="Disordered" evidence="4">
    <location>
        <begin position="1"/>
        <end position="24"/>
    </location>
</feature>
<dbReference type="Pfam" id="PF09766">
    <property type="entry name" value="FmiP_Thoc5"/>
    <property type="match status" value="1"/>
</dbReference>